<evidence type="ECO:0000313" key="4">
    <source>
        <dbReference type="Proteomes" id="UP001589814"/>
    </source>
</evidence>
<evidence type="ECO:0000313" key="3">
    <source>
        <dbReference type="EMBL" id="MFC0268323.1"/>
    </source>
</evidence>
<protein>
    <submittedName>
        <fullName evidence="3">Uncharacterized protein</fullName>
    </submittedName>
</protein>
<keyword evidence="2" id="KW-0732">Signal</keyword>
<evidence type="ECO:0000256" key="1">
    <source>
        <dbReference type="SAM" id="MobiDB-lite"/>
    </source>
</evidence>
<sequence length="351" mass="36614">MAIVKKSGFYLALGLCAGLGANTALADSPALQRTEQAASQVDLTRYISNDTDSMSRSLYLGQRPLSHEFEVESAGDYVIEVRAPMGRSGAYEVNAVLQNADGKVLARAKGDARSNGATIRRQLSPGHYEVVVTGQSEGPARERVTTVTATVRNADGESRTAGLAEANRVTRLAPAGSVERPARVAPQGTVEQDATLAGTGSAQRSASQTAAPDAPAPQPGPSGRALENAAASGGAGAAPTRDEEVAPARELIQQSVSFRAEGEVLRFEVVTPGVVTVESFTTADAGSYNLAAEVVDAEGNVVGRDRTRGFVGKFEIRERLQPGIYTVRVEASSGADIAGDTWTLRVSQDGE</sequence>
<reference evidence="3 4" key="1">
    <citation type="submission" date="2024-09" db="EMBL/GenBank/DDBJ databases">
        <authorList>
            <person name="Sun Q."/>
            <person name="Mori K."/>
        </authorList>
    </citation>
    <scope>NUCLEOTIDE SEQUENCE [LARGE SCALE GENOMIC DNA]</scope>
    <source>
        <strain evidence="3 4">CCM 7415</strain>
    </source>
</reference>
<organism evidence="3 4">
    <name type="scientific">Kushneria aurantia</name>
    <dbReference type="NCBI Taxonomy" id="504092"/>
    <lineage>
        <taxon>Bacteria</taxon>
        <taxon>Pseudomonadati</taxon>
        <taxon>Pseudomonadota</taxon>
        <taxon>Gammaproteobacteria</taxon>
        <taxon>Oceanospirillales</taxon>
        <taxon>Halomonadaceae</taxon>
        <taxon>Kushneria</taxon>
    </lineage>
</organism>
<evidence type="ECO:0000256" key="2">
    <source>
        <dbReference type="SAM" id="SignalP"/>
    </source>
</evidence>
<comment type="caution">
    <text evidence="3">The sequence shown here is derived from an EMBL/GenBank/DDBJ whole genome shotgun (WGS) entry which is preliminary data.</text>
</comment>
<dbReference type="RefSeq" id="WP_019952708.1">
    <property type="nucleotide sequence ID" value="NZ_JBHLVX010000041.1"/>
</dbReference>
<proteinExistence type="predicted"/>
<name>A0ABV6G3T8_9GAMM</name>
<accession>A0ABV6G3T8</accession>
<dbReference type="EMBL" id="JBHLVX010000041">
    <property type="protein sequence ID" value="MFC0268323.1"/>
    <property type="molecule type" value="Genomic_DNA"/>
</dbReference>
<gene>
    <name evidence="3" type="ORF">ACFFHW_10070</name>
</gene>
<feature type="region of interest" description="Disordered" evidence="1">
    <location>
        <begin position="171"/>
        <end position="190"/>
    </location>
</feature>
<keyword evidence="4" id="KW-1185">Reference proteome</keyword>
<feature type="chain" id="PRO_5046476581" evidence="2">
    <location>
        <begin position="27"/>
        <end position="351"/>
    </location>
</feature>
<feature type="region of interest" description="Disordered" evidence="1">
    <location>
        <begin position="197"/>
        <end position="244"/>
    </location>
</feature>
<dbReference type="Proteomes" id="UP001589814">
    <property type="component" value="Unassembled WGS sequence"/>
</dbReference>
<feature type="signal peptide" evidence="2">
    <location>
        <begin position="1"/>
        <end position="26"/>
    </location>
</feature>